<proteinExistence type="predicted"/>
<dbReference type="AlphaFoldDB" id="A0ABD3QNF2"/>
<dbReference type="SUPFAM" id="SSF52949">
    <property type="entry name" value="Macro domain-like"/>
    <property type="match status" value="1"/>
</dbReference>
<dbReference type="PANTHER" id="PTHR11106">
    <property type="entry name" value="GANGLIOSIDE INDUCED DIFFERENTIATION ASSOCIATED PROTEIN 2-RELATED"/>
    <property type="match status" value="1"/>
</dbReference>
<dbReference type="InterPro" id="IPR002589">
    <property type="entry name" value="Macro_dom"/>
</dbReference>
<accession>A0ABD3QNF2</accession>
<dbReference type="Pfam" id="PF01661">
    <property type="entry name" value="Macro"/>
    <property type="match status" value="1"/>
</dbReference>
<dbReference type="PANTHER" id="PTHR11106:SF27">
    <property type="entry name" value="MACRO DOMAIN-CONTAINING PROTEIN"/>
    <property type="match status" value="1"/>
</dbReference>
<evidence type="ECO:0000313" key="2">
    <source>
        <dbReference type="EMBL" id="KAL3801598.1"/>
    </source>
</evidence>
<evidence type="ECO:0000313" key="3">
    <source>
        <dbReference type="Proteomes" id="UP001530315"/>
    </source>
</evidence>
<dbReference type="Proteomes" id="UP001530315">
    <property type="component" value="Unassembled WGS sequence"/>
</dbReference>
<comment type="caution">
    <text evidence="2">The sequence shown here is derived from an EMBL/GenBank/DDBJ whole genome shotgun (WGS) entry which is preliminary data.</text>
</comment>
<evidence type="ECO:0000259" key="1">
    <source>
        <dbReference type="PROSITE" id="PS51154"/>
    </source>
</evidence>
<keyword evidence="3" id="KW-1185">Reference proteome</keyword>
<dbReference type="InterPro" id="IPR043472">
    <property type="entry name" value="Macro_dom-like"/>
</dbReference>
<protein>
    <recommendedName>
        <fullName evidence="1">Macro domain-containing protein</fullName>
    </recommendedName>
</protein>
<dbReference type="PROSITE" id="PS51154">
    <property type="entry name" value="MACRO"/>
    <property type="match status" value="1"/>
</dbReference>
<sequence>MMTFLAIVNATNKGCLGSGGIDGAISAAGGPSLLTERQALPIIGARHKVQKTGSAALTGPNSYGKLYALHIIHAVGPNHAQFKNWIKGDELLSLAYASSQVWHALRVHIWRQLHSACFLWVYSVAQEV</sequence>
<name>A0ABD3QNF2_9STRA</name>
<organism evidence="2 3">
    <name type="scientific">Stephanodiscus triporus</name>
    <dbReference type="NCBI Taxonomy" id="2934178"/>
    <lineage>
        <taxon>Eukaryota</taxon>
        <taxon>Sar</taxon>
        <taxon>Stramenopiles</taxon>
        <taxon>Ochrophyta</taxon>
        <taxon>Bacillariophyta</taxon>
        <taxon>Coscinodiscophyceae</taxon>
        <taxon>Thalassiosirophycidae</taxon>
        <taxon>Stephanodiscales</taxon>
        <taxon>Stephanodiscaceae</taxon>
        <taxon>Stephanodiscus</taxon>
    </lineage>
</organism>
<dbReference type="EMBL" id="JALLAZ020000181">
    <property type="protein sequence ID" value="KAL3801598.1"/>
    <property type="molecule type" value="Genomic_DNA"/>
</dbReference>
<dbReference type="Gene3D" id="3.40.220.10">
    <property type="entry name" value="Leucine Aminopeptidase, subunit E, domain 1"/>
    <property type="match status" value="1"/>
</dbReference>
<reference evidence="2 3" key="1">
    <citation type="submission" date="2024-10" db="EMBL/GenBank/DDBJ databases">
        <title>Updated reference genomes for cyclostephanoid diatoms.</title>
        <authorList>
            <person name="Roberts W.R."/>
            <person name="Alverson A.J."/>
        </authorList>
    </citation>
    <scope>NUCLEOTIDE SEQUENCE [LARGE SCALE GENOMIC DNA]</scope>
    <source>
        <strain evidence="2 3">AJA276-08</strain>
    </source>
</reference>
<gene>
    <name evidence="2" type="ORF">ACHAW5_010389</name>
</gene>
<feature type="domain" description="Macro" evidence="1">
    <location>
        <begin position="1"/>
        <end position="128"/>
    </location>
</feature>